<dbReference type="PANTHER" id="PTHR44216:SF3">
    <property type="entry name" value="PROTEIN O-MANNOSYL-TRANSFERASE TMTC2"/>
    <property type="match status" value="1"/>
</dbReference>
<name>W2TKT7_NECAM</name>
<evidence type="ECO:0000313" key="4">
    <source>
        <dbReference type="EMBL" id="ETN82398.1"/>
    </source>
</evidence>
<gene>
    <name evidence="4" type="ORF">NECAME_07974</name>
</gene>
<dbReference type="Pfam" id="PF07719">
    <property type="entry name" value="TPR_2"/>
    <property type="match status" value="1"/>
</dbReference>
<dbReference type="STRING" id="51031.W2TKT7"/>
<dbReference type="OrthoDB" id="1658288at2759"/>
<feature type="repeat" description="TPR" evidence="3">
    <location>
        <begin position="54"/>
        <end position="87"/>
    </location>
</feature>
<dbReference type="InterPro" id="IPR052384">
    <property type="entry name" value="TMTC_O-mannosyltransferase"/>
</dbReference>
<protein>
    <submittedName>
        <fullName evidence="4">Tetratricopeptide repeat protein</fullName>
    </submittedName>
</protein>
<keyword evidence="2 3" id="KW-0802">TPR repeat</keyword>
<dbReference type="PANTHER" id="PTHR44216">
    <property type="entry name" value="PROTEIN O-MANNOSYL-TRANSFERASE TMTC2"/>
    <property type="match status" value="1"/>
</dbReference>
<evidence type="ECO:0000256" key="3">
    <source>
        <dbReference type="PROSITE-ProRule" id="PRU00339"/>
    </source>
</evidence>
<dbReference type="EMBL" id="KI658490">
    <property type="protein sequence ID" value="ETN82398.1"/>
    <property type="molecule type" value="Genomic_DNA"/>
</dbReference>
<dbReference type="Gene3D" id="1.25.40.10">
    <property type="entry name" value="Tetratricopeptide repeat domain"/>
    <property type="match status" value="1"/>
</dbReference>
<dbReference type="PROSITE" id="PS50005">
    <property type="entry name" value="TPR"/>
    <property type="match status" value="1"/>
</dbReference>
<dbReference type="Proteomes" id="UP000053676">
    <property type="component" value="Unassembled WGS sequence"/>
</dbReference>
<organism evidence="4 5">
    <name type="scientific">Necator americanus</name>
    <name type="common">Human hookworm</name>
    <dbReference type="NCBI Taxonomy" id="51031"/>
    <lineage>
        <taxon>Eukaryota</taxon>
        <taxon>Metazoa</taxon>
        <taxon>Ecdysozoa</taxon>
        <taxon>Nematoda</taxon>
        <taxon>Chromadorea</taxon>
        <taxon>Rhabditida</taxon>
        <taxon>Rhabditina</taxon>
        <taxon>Rhabditomorpha</taxon>
        <taxon>Strongyloidea</taxon>
        <taxon>Ancylostomatidae</taxon>
        <taxon>Bunostominae</taxon>
        <taxon>Necator</taxon>
    </lineage>
</organism>
<dbReference type="KEGG" id="nai:NECAME_07974"/>
<keyword evidence="5" id="KW-1185">Reference proteome</keyword>
<dbReference type="InterPro" id="IPR013105">
    <property type="entry name" value="TPR_2"/>
</dbReference>
<dbReference type="InterPro" id="IPR019734">
    <property type="entry name" value="TPR_rpt"/>
</dbReference>
<dbReference type="InterPro" id="IPR011990">
    <property type="entry name" value="TPR-like_helical_dom_sf"/>
</dbReference>
<dbReference type="SUPFAM" id="SSF48452">
    <property type="entry name" value="TPR-like"/>
    <property type="match status" value="1"/>
</dbReference>
<evidence type="ECO:0000313" key="5">
    <source>
        <dbReference type="Proteomes" id="UP000053676"/>
    </source>
</evidence>
<accession>W2TKT7</accession>
<feature type="non-terminal residue" evidence="4">
    <location>
        <position position="1"/>
    </location>
</feature>
<keyword evidence="1" id="KW-0677">Repeat</keyword>
<dbReference type="AlphaFoldDB" id="W2TKT7"/>
<evidence type="ECO:0000256" key="1">
    <source>
        <dbReference type="ARBA" id="ARBA00022737"/>
    </source>
</evidence>
<proteinExistence type="predicted"/>
<dbReference type="PROSITE" id="PS50293">
    <property type="entry name" value="TPR_REGION"/>
    <property type="match status" value="1"/>
</dbReference>
<dbReference type="SMART" id="SM00028">
    <property type="entry name" value="TPR"/>
    <property type="match status" value="1"/>
</dbReference>
<reference evidence="5" key="1">
    <citation type="journal article" date="2014" name="Nat. Genet.">
        <title>Genome of the human hookworm Necator americanus.</title>
        <authorList>
            <person name="Tang Y.T."/>
            <person name="Gao X."/>
            <person name="Rosa B.A."/>
            <person name="Abubucker S."/>
            <person name="Hallsworth-Pepin K."/>
            <person name="Martin J."/>
            <person name="Tyagi R."/>
            <person name="Heizer E."/>
            <person name="Zhang X."/>
            <person name="Bhonagiri-Palsikar V."/>
            <person name="Minx P."/>
            <person name="Warren W.C."/>
            <person name="Wang Q."/>
            <person name="Zhan B."/>
            <person name="Hotez P.J."/>
            <person name="Sternberg P.W."/>
            <person name="Dougall A."/>
            <person name="Gaze S.T."/>
            <person name="Mulvenna J."/>
            <person name="Sotillo J."/>
            <person name="Ranganathan S."/>
            <person name="Rabelo E.M."/>
            <person name="Wilson R.K."/>
            <person name="Felgner P.L."/>
            <person name="Bethony J."/>
            <person name="Hawdon J.M."/>
            <person name="Gasser R.B."/>
            <person name="Loukas A."/>
            <person name="Mitreva M."/>
        </authorList>
    </citation>
    <scope>NUCLEOTIDE SEQUENCE [LARGE SCALE GENOMIC DNA]</scope>
</reference>
<sequence>GDIVGAEFAYTTALQLAGTHPESLRSLATLLREQGRFDKTEEVLGILQVHHPSADSYGDFGAILHINGKFQEAREFYEKSLHLEPNNSVVRENMRKLQRKMASLNLR</sequence>
<evidence type="ECO:0000256" key="2">
    <source>
        <dbReference type="ARBA" id="ARBA00022803"/>
    </source>
</evidence>